<name>A0ABS4CVQ9_9BACI</name>
<protein>
    <submittedName>
        <fullName evidence="1">Uncharacterized protein</fullName>
    </submittedName>
</protein>
<organism evidence="1 2">
    <name type="scientific">Bacillus capparidis</name>
    <dbReference type="NCBI Taxonomy" id="1840411"/>
    <lineage>
        <taxon>Bacteria</taxon>
        <taxon>Bacillati</taxon>
        <taxon>Bacillota</taxon>
        <taxon>Bacilli</taxon>
        <taxon>Bacillales</taxon>
        <taxon>Bacillaceae</taxon>
        <taxon>Bacillus</taxon>
    </lineage>
</organism>
<gene>
    <name evidence="1" type="ORF">JOC74_002086</name>
</gene>
<sequence length="32" mass="3502">MDLCHVYTPSVLTAVDAQILGNQVNGSKRQNE</sequence>
<reference evidence="1 2" key="1">
    <citation type="submission" date="2021-01" db="EMBL/GenBank/DDBJ databases">
        <title>Genomic Encyclopedia of Type Strains, Phase IV (KMG-IV): sequencing the most valuable type-strain genomes for metagenomic binning, comparative biology and taxonomic classification.</title>
        <authorList>
            <person name="Goeker M."/>
        </authorList>
    </citation>
    <scope>NUCLEOTIDE SEQUENCE [LARGE SCALE GENOMIC DNA]</scope>
    <source>
        <strain evidence="1 2">DSM 103394</strain>
    </source>
</reference>
<proteinExistence type="predicted"/>
<accession>A0ABS4CVQ9</accession>
<keyword evidence="2" id="KW-1185">Reference proteome</keyword>
<evidence type="ECO:0000313" key="1">
    <source>
        <dbReference type="EMBL" id="MBP1081593.1"/>
    </source>
</evidence>
<comment type="caution">
    <text evidence="1">The sequence shown here is derived from an EMBL/GenBank/DDBJ whole genome shotgun (WGS) entry which is preliminary data.</text>
</comment>
<dbReference type="EMBL" id="JAFDST010000002">
    <property type="protein sequence ID" value="MBP1081593.1"/>
    <property type="molecule type" value="Genomic_DNA"/>
</dbReference>
<evidence type="ECO:0000313" key="2">
    <source>
        <dbReference type="Proteomes" id="UP000674416"/>
    </source>
</evidence>
<dbReference type="Proteomes" id="UP000674416">
    <property type="component" value="Unassembled WGS sequence"/>
</dbReference>